<keyword evidence="1" id="KW-1133">Transmembrane helix</keyword>
<comment type="caution">
    <text evidence="2">The sequence shown here is derived from an EMBL/GenBank/DDBJ whole genome shotgun (WGS) entry which is preliminary data.</text>
</comment>
<sequence>MFGIDVRKDSTSRLLTEDQNAVKQHCFSTQGCIRSFVLLLICIRFAIQILWIIVLPNKWTEFSRFCLYLLAVNVRDRCSKGFHEQTINRRSECSEAALFLHPRMHKIFRSPPHMHEICNSNIVDHCATK</sequence>
<protein>
    <submittedName>
        <fullName evidence="2">Uncharacterized protein</fullName>
    </submittedName>
</protein>
<keyword evidence="1" id="KW-0812">Transmembrane</keyword>
<keyword evidence="1" id="KW-0472">Membrane</keyword>
<dbReference type="EMBL" id="BGPR01124403">
    <property type="protein sequence ID" value="GBN29523.1"/>
    <property type="molecule type" value="Genomic_DNA"/>
</dbReference>
<evidence type="ECO:0000313" key="3">
    <source>
        <dbReference type="Proteomes" id="UP000499080"/>
    </source>
</evidence>
<name>A0A4Y2MS62_ARAVE</name>
<proteinExistence type="predicted"/>
<dbReference type="AlphaFoldDB" id="A0A4Y2MS62"/>
<gene>
    <name evidence="2" type="ORF">AVEN_231753_1</name>
</gene>
<dbReference type="Proteomes" id="UP000499080">
    <property type="component" value="Unassembled WGS sequence"/>
</dbReference>
<reference evidence="2 3" key="1">
    <citation type="journal article" date="2019" name="Sci. Rep.">
        <title>Orb-weaving spider Araneus ventricosus genome elucidates the spidroin gene catalogue.</title>
        <authorList>
            <person name="Kono N."/>
            <person name="Nakamura H."/>
            <person name="Ohtoshi R."/>
            <person name="Moran D.A.P."/>
            <person name="Shinohara A."/>
            <person name="Yoshida Y."/>
            <person name="Fujiwara M."/>
            <person name="Mori M."/>
            <person name="Tomita M."/>
            <person name="Arakawa K."/>
        </authorList>
    </citation>
    <scope>NUCLEOTIDE SEQUENCE [LARGE SCALE GENOMIC DNA]</scope>
</reference>
<accession>A0A4Y2MS62</accession>
<evidence type="ECO:0000256" key="1">
    <source>
        <dbReference type="SAM" id="Phobius"/>
    </source>
</evidence>
<organism evidence="2 3">
    <name type="scientific">Araneus ventricosus</name>
    <name type="common">Orbweaver spider</name>
    <name type="synonym">Epeira ventricosa</name>
    <dbReference type="NCBI Taxonomy" id="182803"/>
    <lineage>
        <taxon>Eukaryota</taxon>
        <taxon>Metazoa</taxon>
        <taxon>Ecdysozoa</taxon>
        <taxon>Arthropoda</taxon>
        <taxon>Chelicerata</taxon>
        <taxon>Arachnida</taxon>
        <taxon>Araneae</taxon>
        <taxon>Araneomorphae</taxon>
        <taxon>Entelegynae</taxon>
        <taxon>Araneoidea</taxon>
        <taxon>Araneidae</taxon>
        <taxon>Araneus</taxon>
    </lineage>
</organism>
<evidence type="ECO:0000313" key="2">
    <source>
        <dbReference type="EMBL" id="GBN29523.1"/>
    </source>
</evidence>
<keyword evidence="3" id="KW-1185">Reference proteome</keyword>
<feature type="transmembrane region" description="Helical" evidence="1">
    <location>
        <begin position="36"/>
        <end position="55"/>
    </location>
</feature>